<dbReference type="InterPro" id="IPR050204">
    <property type="entry name" value="AraC_XylS_family_regulators"/>
</dbReference>
<dbReference type="PROSITE" id="PS01124">
    <property type="entry name" value="HTH_ARAC_FAMILY_2"/>
    <property type="match status" value="1"/>
</dbReference>
<dbReference type="PRINTS" id="PR00032">
    <property type="entry name" value="HTHARAC"/>
</dbReference>
<dbReference type="Pfam" id="PF12833">
    <property type="entry name" value="HTH_18"/>
    <property type="match status" value="1"/>
</dbReference>
<evidence type="ECO:0000259" key="4">
    <source>
        <dbReference type="PROSITE" id="PS01124"/>
    </source>
</evidence>
<name>A0ABX8UWP3_9BURK</name>
<dbReference type="PANTHER" id="PTHR46796:SF6">
    <property type="entry name" value="ARAC SUBFAMILY"/>
    <property type="match status" value="1"/>
</dbReference>
<proteinExistence type="predicted"/>
<dbReference type="InterPro" id="IPR009057">
    <property type="entry name" value="Homeodomain-like_sf"/>
</dbReference>
<evidence type="ECO:0000313" key="6">
    <source>
        <dbReference type="Proteomes" id="UP000826462"/>
    </source>
</evidence>
<protein>
    <submittedName>
        <fullName evidence="5">Helix-turn-helix domain-containing protein</fullName>
    </submittedName>
</protein>
<dbReference type="InterPro" id="IPR011051">
    <property type="entry name" value="RmlC_Cupin_sf"/>
</dbReference>
<dbReference type="SMART" id="SM00342">
    <property type="entry name" value="HTH_ARAC"/>
    <property type="match status" value="1"/>
</dbReference>
<evidence type="ECO:0000256" key="2">
    <source>
        <dbReference type="ARBA" id="ARBA00023125"/>
    </source>
</evidence>
<evidence type="ECO:0000313" key="5">
    <source>
        <dbReference type="EMBL" id="QYD73409.1"/>
    </source>
</evidence>
<reference evidence="5 6" key="1">
    <citation type="submission" date="2021-07" db="EMBL/GenBank/DDBJ databases">
        <title>Paraburkholderia edwinii protects Aspergillus sp. from phenazines by acting as a toxin sponge.</title>
        <authorList>
            <person name="Dahlstrom K.M."/>
            <person name="Newman D.K."/>
        </authorList>
    </citation>
    <scope>NUCLEOTIDE SEQUENCE [LARGE SCALE GENOMIC DNA]</scope>
    <source>
        <strain evidence="5 6">Pe01</strain>
    </source>
</reference>
<dbReference type="Proteomes" id="UP000826462">
    <property type="component" value="Chromosome 2"/>
</dbReference>
<dbReference type="Pfam" id="PF14525">
    <property type="entry name" value="AraC_binding_2"/>
    <property type="match status" value="1"/>
</dbReference>
<organism evidence="5 6">
    <name type="scientific">Paraburkholderia edwinii</name>
    <dbReference type="NCBI Taxonomy" id="2861782"/>
    <lineage>
        <taxon>Bacteria</taxon>
        <taxon>Pseudomonadati</taxon>
        <taxon>Pseudomonadota</taxon>
        <taxon>Betaproteobacteria</taxon>
        <taxon>Burkholderiales</taxon>
        <taxon>Burkholderiaceae</taxon>
        <taxon>Paraburkholderia</taxon>
    </lineage>
</organism>
<dbReference type="InterPro" id="IPR018062">
    <property type="entry name" value="HTH_AraC-typ_CS"/>
</dbReference>
<dbReference type="PANTHER" id="PTHR46796">
    <property type="entry name" value="HTH-TYPE TRANSCRIPTIONAL ACTIVATOR RHAS-RELATED"/>
    <property type="match status" value="1"/>
</dbReference>
<dbReference type="InterPro" id="IPR018060">
    <property type="entry name" value="HTH_AraC"/>
</dbReference>
<dbReference type="SUPFAM" id="SSF51182">
    <property type="entry name" value="RmlC-like cupins"/>
    <property type="match status" value="1"/>
</dbReference>
<gene>
    <name evidence="5" type="ORF">KZJ38_27670</name>
</gene>
<feature type="domain" description="HTH araC/xylS-type" evidence="4">
    <location>
        <begin position="211"/>
        <end position="311"/>
    </location>
</feature>
<dbReference type="InterPro" id="IPR035418">
    <property type="entry name" value="AraC-bd_2"/>
</dbReference>
<keyword evidence="6" id="KW-1185">Reference proteome</keyword>
<keyword evidence="1" id="KW-0805">Transcription regulation</keyword>
<dbReference type="Gene3D" id="1.10.10.60">
    <property type="entry name" value="Homeodomain-like"/>
    <property type="match status" value="1"/>
</dbReference>
<sequence length="318" mass="35708">MMHFVKQATQDKSAKTKGEWCDLVRRNWSMECEFETGVTRELLTASWYMGDLRFEAAELSGQQWTWTPGPGLDDWRKNTLLLFLIESGTIEIEQDGDQVELGEGSLLLFDGSIKYTQTARDDSRGMILRVSKASLETRGKVLSSREMFVADATSPDVALLKSLIAGAAAYGEQCSSYGARLVAEHLTDLMEIVTDDLTAPKRVTSSDALLKQAKRFIERNVANEQIDIDFVAAAMGVSRRYLTKLFERDGSSVMRYLLQQRLARANKLLTNSDDRVRISDIAWQCGFVSAAHFSRTFKKHYGTSPTTIQRVRPAHSAK</sequence>
<evidence type="ECO:0000256" key="3">
    <source>
        <dbReference type="ARBA" id="ARBA00023163"/>
    </source>
</evidence>
<dbReference type="RefSeq" id="WP_219803158.1">
    <property type="nucleotide sequence ID" value="NZ_CP080096.1"/>
</dbReference>
<dbReference type="SUPFAM" id="SSF46689">
    <property type="entry name" value="Homeodomain-like"/>
    <property type="match status" value="1"/>
</dbReference>
<keyword evidence="3" id="KW-0804">Transcription</keyword>
<accession>A0ABX8UWP3</accession>
<dbReference type="InterPro" id="IPR020449">
    <property type="entry name" value="Tscrpt_reg_AraC-type_HTH"/>
</dbReference>
<dbReference type="PROSITE" id="PS00041">
    <property type="entry name" value="HTH_ARAC_FAMILY_1"/>
    <property type="match status" value="1"/>
</dbReference>
<evidence type="ECO:0000256" key="1">
    <source>
        <dbReference type="ARBA" id="ARBA00023015"/>
    </source>
</evidence>
<dbReference type="EMBL" id="CP080096">
    <property type="protein sequence ID" value="QYD73409.1"/>
    <property type="molecule type" value="Genomic_DNA"/>
</dbReference>
<keyword evidence="2" id="KW-0238">DNA-binding</keyword>